<evidence type="ECO:0000313" key="4">
    <source>
        <dbReference type="Proteomes" id="UP000325313"/>
    </source>
</evidence>
<reference evidence="3 4" key="1">
    <citation type="submission" date="2019-05" db="EMBL/GenBank/DDBJ databases">
        <title>Emergence of the Ug99 lineage of the wheat stem rust pathogen through somatic hybridization.</title>
        <authorList>
            <person name="Li F."/>
            <person name="Upadhyaya N.M."/>
            <person name="Sperschneider J."/>
            <person name="Matny O."/>
            <person name="Nguyen-Phuc H."/>
            <person name="Mago R."/>
            <person name="Raley C."/>
            <person name="Miller M.E."/>
            <person name="Silverstein K.A.T."/>
            <person name="Henningsen E."/>
            <person name="Hirsch C.D."/>
            <person name="Visser B."/>
            <person name="Pretorius Z.A."/>
            <person name="Steffenson B.J."/>
            <person name="Schwessinger B."/>
            <person name="Dodds P.N."/>
            <person name="Figueroa M."/>
        </authorList>
    </citation>
    <scope>NUCLEOTIDE SEQUENCE [LARGE SCALE GENOMIC DNA]</scope>
    <source>
        <strain evidence="3 4">Ug99</strain>
    </source>
</reference>
<proteinExistence type="predicted"/>
<accession>A0A5B0RWN9</accession>
<dbReference type="EMBL" id="VDEP01000138">
    <property type="protein sequence ID" value="KAA1128924.1"/>
    <property type="molecule type" value="Genomic_DNA"/>
</dbReference>
<dbReference type="Proteomes" id="UP000325313">
    <property type="component" value="Unassembled WGS sequence"/>
</dbReference>
<feature type="chain" id="PRO_5022965937" evidence="2">
    <location>
        <begin position="21"/>
        <end position="538"/>
    </location>
</feature>
<keyword evidence="2" id="KW-0732">Signal</keyword>
<gene>
    <name evidence="3" type="ORF">PGTUg99_004473</name>
</gene>
<evidence type="ECO:0000256" key="2">
    <source>
        <dbReference type="SAM" id="SignalP"/>
    </source>
</evidence>
<evidence type="ECO:0000256" key="1">
    <source>
        <dbReference type="SAM" id="MobiDB-lite"/>
    </source>
</evidence>
<comment type="caution">
    <text evidence="3">The sequence shown here is derived from an EMBL/GenBank/DDBJ whole genome shotgun (WGS) entry which is preliminary data.</text>
</comment>
<name>A0A5B0RWN9_PUCGR</name>
<feature type="signal peptide" evidence="2">
    <location>
        <begin position="1"/>
        <end position="20"/>
    </location>
</feature>
<protein>
    <submittedName>
        <fullName evidence="3">Uncharacterized protein</fullName>
    </submittedName>
</protein>
<feature type="region of interest" description="Disordered" evidence="1">
    <location>
        <begin position="192"/>
        <end position="219"/>
    </location>
</feature>
<dbReference type="AlphaFoldDB" id="A0A5B0RWN9"/>
<organism evidence="3 4">
    <name type="scientific">Puccinia graminis f. sp. tritici</name>
    <dbReference type="NCBI Taxonomy" id="56615"/>
    <lineage>
        <taxon>Eukaryota</taxon>
        <taxon>Fungi</taxon>
        <taxon>Dikarya</taxon>
        <taxon>Basidiomycota</taxon>
        <taxon>Pucciniomycotina</taxon>
        <taxon>Pucciniomycetes</taxon>
        <taxon>Pucciniales</taxon>
        <taxon>Pucciniaceae</taxon>
        <taxon>Puccinia</taxon>
    </lineage>
</organism>
<sequence>MAKIFVVLLSTLVVLYTCSARSSWITLIRRGIQGDISFYLGSMDAITTDLMKNKEPKEECVFYVGSRDSDREKNAAIAFAEMRNEQLAATGGRATANTVYDAFDMDLAFAGTLMSAARASGNEQNYFRVTSGAYARLCRGTVWVIVGKGEINPDSIWLTDEYPQLIRPGSGVTAIFEIDPAEVEAARALNDPHRDLHPTPYRGGLPPGTRPPRSIGPISYNKKNEARIQSKIDQFRRYPNVSNGHLQPKVSASPQCNMKESSQVPYNVFDGVFDKFCKNTLKNPLNGLTEIVDSRGFVVRPRKRSLLKRTPPPNLDAYMDYRFGLSWSGGKGTCSISCVEAFKAGSTSPCGHTAGEQNLMTNSGTVEAGCGQYKWTVIKTLGTDPTPAPPKVSAVMCNPANKFGKHRDISPDLQKQYTNVACVDSARKNVKPGGPEVSFKTVTNGTPYNYKISWLPACKSTVSEMNVHKPLPNDDKITCTNLLRKTFTDCEITLQWALSVPVLKLLMSIGVFVFDNLGKNGGVGGSIDVGCVRYEFHP</sequence>
<evidence type="ECO:0000313" key="3">
    <source>
        <dbReference type="EMBL" id="KAA1128924.1"/>
    </source>
</evidence>